<evidence type="ECO:0000313" key="5">
    <source>
        <dbReference type="Proteomes" id="UP000231702"/>
    </source>
</evidence>
<evidence type="ECO:0000313" key="2">
    <source>
        <dbReference type="EMBL" id="PJE29655.1"/>
    </source>
</evidence>
<evidence type="ECO:0000313" key="3">
    <source>
        <dbReference type="EMBL" id="SNY54951.1"/>
    </source>
</evidence>
<dbReference type="PANTHER" id="PTHR22916">
    <property type="entry name" value="GLYCOSYLTRANSFERASE"/>
    <property type="match status" value="1"/>
</dbReference>
<organism evidence="3 4">
    <name type="scientific">Pseudooceanicola antarcticus</name>
    <dbReference type="NCBI Taxonomy" id="1247613"/>
    <lineage>
        <taxon>Bacteria</taxon>
        <taxon>Pseudomonadati</taxon>
        <taxon>Pseudomonadota</taxon>
        <taxon>Alphaproteobacteria</taxon>
        <taxon>Rhodobacterales</taxon>
        <taxon>Paracoccaceae</taxon>
        <taxon>Pseudooceanicola</taxon>
    </lineage>
</organism>
<dbReference type="RefSeq" id="WP_097146651.1">
    <property type="nucleotide sequence ID" value="NZ_OBEA01000005.1"/>
</dbReference>
<proteinExistence type="predicted"/>
<keyword evidence="3" id="KW-0808">Transferase</keyword>
<gene>
    <name evidence="2" type="ORF">CVM39_07035</name>
    <name evidence="3" type="ORF">SAMN06297129_2955</name>
</gene>
<dbReference type="CDD" id="cd00761">
    <property type="entry name" value="Glyco_tranf_GTA_type"/>
    <property type="match status" value="1"/>
</dbReference>
<reference evidence="3 4" key="1">
    <citation type="submission" date="2017-09" db="EMBL/GenBank/DDBJ databases">
        <authorList>
            <person name="Ehlers B."/>
            <person name="Leendertz F.H."/>
        </authorList>
    </citation>
    <scope>NUCLEOTIDE SEQUENCE [LARGE SCALE GENOMIC DNA]</scope>
    <source>
        <strain evidence="3 4">CGMCC 1.12662</strain>
    </source>
</reference>
<dbReference type="OrthoDB" id="5291101at2"/>
<dbReference type="PANTHER" id="PTHR22916:SF3">
    <property type="entry name" value="UDP-GLCNAC:BETAGAL BETA-1,3-N-ACETYLGLUCOSAMINYLTRANSFERASE-LIKE PROTEIN 1"/>
    <property type="match status" value="1"/>
</dbReference>
<protein>
    <submittedName>
        <fullName evidence="2">Glycosyltransferase family 2 protein</fullName>
    </submittedName>
    <submittedName>
        <fullName evidence="3">Glycosyltransferase involved in cell wall bisynthesis</fullName>
    </submittedName>
</protein>
<dbReference type="Pfam" id="PF00535">
    <property type="entry name" value="Glycos_transf_2"/>
    <property type="match status" value="1"/>
</dbReference>
<accession>A0A285J771</accession>
<dbReference type="GO" id="GO:0016758">
    <property type="term" value="F:hexosyltransferase activity"/>
    <property type="evidence" value="ECO:0007669"/>
    <property type="project" value="UniProtKB-ARBA"/>
</dbReference>
<evidence type="ECO:0000313" key="4">
    <source>
        <dbReference type="Proteomes" id="UP000231655"/>
    </source>
</evidence>
<evidence type="ECO:0000259" key="1">
    <source>
        <dbReference type="Pfam" id="PF00535"/>
    </source>
</evidence>
<dbReference type="AlphaFoldDB" id="A0A285J771"/>
<feature type="domain" description="Glycosyltransferase 2-like" evidence="1">
    <location>
        <begin position="5"/>
        <end position="122"/>
    </location>
</feature>
<dbReference type="InterPro" id="IPR001173">
    <property type="entry name" value="Glyco_trans_2-like"/>
</dbReference>
<dbReference type="Proteomes" id="UP000231655">
    <property type="component" value="Unassembled WGS sequence"/>
</dbReference>
<name>A0A285J771_9RHOB</name>
<dbReference type="SUPFAM" id="SSF53448">
    <property type="entry name" value="Nucleotide-diphospho-sugar transferases"/>
    <property type="match status" value="1"/>
</dbReference>
<dbReference type="Proteomes" id="UP000231702">
    <property type="component" value="Unassembled WGS sequence"/>
</dbReference>
<dbReference type="InterPro" id="IPR029044">
    <property type="entry name" value="Nucleotide-diphossugar_trans"/>
</dbReference>
<sequence>MTRFSCITPFFGEGRLLGESLDSLLGQTLEDFELILVDDGADEATRAVAAGYRDARIRRIRQANGGLSAARNRGISAARGDYLCFLDADDTRPPWALECLDRIVREDAPDLVLCRGHLSEENGQLQPFYDRAVLDALEEHLDGRPAVPDTPGFRTAQALALLAEPQSANKLIRRKILSDPPLGFPPGQIFEDLYFHALAVAQARRIALCPHPVFTYYRRPARSQLTTARDMTRFDMLAVARLLLSRFSALPEADDPLCRTALMLSLAKLLRWCEEMLSHAHRAAFRTGLIAVLALADPRFRQLARITPPVFEPFAPHRDWLEACLADTRLPAAREVSPNVIRPLRLPRLWPQRRA</sequence>
<reference evidence="2 5" key="2">
    <citation type="journal article" date="2018" name="Int. J. Syst. Evol. Microbiol.">
        <title>Pseudooceanicola lipolyticus sp. nov., a marine alphaproteobacterium, reclassification of Oceanicola flagellatus as Pseudooceanicola flagellatus comb. nov. and emended description of the genus Pseudooceanicola.</title>
        <authorList>
            <person name="Huang M.-M."/>
            <person name="Guo L.-L."/>
            <person name="Wu Y.-H."/>
            <person name="Lai Q.-L."/>
            <person name="Shao Z.-Z."/>
            <person name="Wang C.-S."/>
            <person name="Wu M."/>
            <person name="Xu X.-W."/>
        </authorList>
    </citation>
    <scope>NUCLEOTIDE SEQUENCE [LARGE SCALE GENOMIC DNA]</scope>
    <source>
        <strain evidence="2 5">Ar-45</strain>
    </source>
</reference>
<dbReference type="Gene3D" id="3.90.550.10">
    <property type="entry name" value="Spore Coat Polysaccharide Biosynthesis Protein SpsA, Chain A"/>
    <property type="match status" value="1"/>
</dbReference>
<keyword evidence="5" id="KW-1185">Reference proteome</keyword>
<dbReference type="EMBL" id="OBEA01000005">
    <property type="protein sequence ID" value="SNY54951.1"/>
    <property type="molecule type" value="Genomic_DNA"/>
</dbReference>
<dbReference type="EMBL" id="PGTD01000015">
    <property type="protein sequence ID" value="PJE29655.1"/>
    <property type="molecule type" value="Genomic_DNA"/>
</dbReference>